<dbReference type="PANTHER" id="PTHR43821">
    <property type="entry name" value="NAD(P)H NITROREDUCTASE YDJA-RELATED"/>
    <property type="match status" value="1"/>
</dbReference>
<proteinExistence type="predicted"/>
<dbReference type="GO" id="GO:0016491">
    <property type="term" value="F:oxidoreductase activity"/>
    <property type="evidence" value="ECO:0007669"/>
    <property type="project" value="InterPro"/>
</dbReference>
<dbReference type="InterPro" id="IPR000415">
    <property type="entry name" value="Nitroreductase-like"/>
</dbReference>
<dbReference type="EMBL" id="CP021780">
    <property type="protein sequence ID" value="ASA20410.1"/>
    <property type="molecule type" value="Genomic_DNA"/>
</dbReference>
<accession>A0A2Z2KBP6</accession>
<gene>
    <name evidence="2" type="ORF">B9T62_06095</name>
</gene>
<organism evidence="2 3">
    <name type="scientific">Paenibacillus donghaensis</name>
    <dbReference type="NCBI Taxonomy" id="414771"/>
    <lineage>
        <taxon>Bacteria</taxon>
        <taxon>Bacillati</taxon>
        <taxon>Bacillota</taxon>
        <taxon>Bacilli</taxon>
        <taxon>Bacillales</taxon>
        <taxon>Paenibacillaceae</taxon>
        <taxon>Paenibacillus</taxon>
    </lineage>
</organism>
<dbReference type="PANTHER" id="PTHR43821:SF1">
    <property type="entry name" value="NAD(P)H NITROREDUCTASE YDJA-RELATED"/>
    <property type="match status" value="1"/>
</dbReference>
<reference evidence="2 3" key="1">
    <citation type="submission" date="2017-06" db="EMBL/GenBank/DDBJ databases">
        <title>Complete genome sequence of Paenibacillus donghaensis KCTC 13049T isolated from East Sea sediment, South Korea.</title>
        <authorList>
            <person name="Jung B.K."/>
            <person name="Hong S.-J."/>
            <person name="Shin J.-H."/>
        </authorList>
    </citation>
    <scope>NUCLEOTIDE SEQUENCE [LARGE SCALE GENOMIC DNA]</scope>
    <source>
        <strain evidence="2 3">KCTC 13049</strain>
    </source>
</reference>
<protein>
    <recommendedName>
        <fullName evidence="1">Nitroreductase domain-containing protein</fullName>
    </recommendedName>
</protein>
<evidence type="ECO:0000313" key="2">
    <source>
        <dbReference type="EMBL" id="ASA20410.1"/>
    </source>
</evidence>
<dbReference type="Proteomes" id="UP000249890">
    <property type="component" value="Chromosome"/>
</dbReference>
<feature type="domain" description="Nitroreductase" evidence="1">
    <location>
        <begin position="10"/>
        <end position="151"/>
    </location>
</feature>
<dbReference type="InterPro" id="IPR052530">
    <property type="entry name" value="NAD(P)H_nitroreductase"/>
</dbReference>
<feature type="domain" description="Nitroreductase" evidence="1">
    <location>
        <begin position="167"/>
        <end position="324"/>
    </location>
</feature>
<dbReference type="AlphaFoldDB" id="A0A2Z2KBP6"/>
<evidence type="ECO:0000259" key="1">
    <source>
        <dbReference type="Pfam" id="PF00881"/>
    </source>
</evidence>
<dbReference type="KEGG" id="pdh:B9T62_06095"/>
<keyword evidence="3" id="KW-1185">Reference proteome</keyword>
<dbReference type="SUPFAM" id="SSF55469">
    <property type="entry name" value="FMN-dependent nitroreductase-like"/>
    <property type="match status" value="2"/>
</dbReference>
<name>A0A2Z2KBP6_9BACL</name>
<dbReference type="Pfam" id="PF00881">
    <property type="entry name" value="Nitroreductase"/>
    <property type="match status" value="2"/>
</dbReference>
<dbReference type="Gene3D" id="3.40.109.10">
    <property type="entry name" value="NADH Oxidase"/>
    <property type="match status" value="2"/>
</dbReference>
<dbReference type="RefSeq" id="WP_087914430.1">
    <property type="nucleotide sequence ID" value="NZ_CP021780.1"/>
</dbReference>
<sequence>MTASRATPVFTGQPVSRESLLSILNVAVWAPNHHLREPWQFVYVDGAATEEYVQGMTRWRSGQPGAESPDGAGLPPAPAYLIVTVKISDKPKVMQEDEAAVWCLIQNLKLLAEEQDIGIRPEPSLDWNAEGFTAWAGTAAGERIVAVLGIGQCSRRAAASSQAARTIRERRTVRSFTEQPVEAAVVQRLLRDSLPEASLRQGWRFIEAGSHEERSRMTDLMMASIKDMLTYKLMPGKVKNIFWKRTYSIPFNLVAVLDRERPPLEWSAEFGAMCSTLQNFQLAAWEEGIGMTWSSSDILDNVDFCAGMGLKPSEKIVAILHMGYTAKVPKGKPRTPAEHKLRFW</sequence>
<evidence type="ECO:0000313" key="3">
    <source>
        <dbReference type="Proteomes" id="UP000249890"/>
    </source>
</evidence>
<dbReference type="InterPro" id="IPR029479">
    <property type="entry name" value="Nitroreductase"/>
</dbReference>